<dbReference type="CDD" id="cd01392">
    <property type="entry name" value="HTH_LacI"/>
    <property type="match status" value="1"/>
</dbReference>
<evidence type="ECO:0000313" key="5">
    <source>
        <dbReference type="EMBL" id="KGM12561.1"/>
    </source>
</evidence>
<dbReference type="SUPFAM" id="SSF53822">
    <property type="entry name" value="Periplasmic binding protein-like I"/>
    <property type="match status" value="1"/>
</dbReference>
<keyword evidence="3" id="KW-0804">Transcription</keyword>
<gene>
    <name evidence="5" type="ORF">N868_09855</name>
</gene>
<keyword evidence="6" id="KW-1185">Reference proteome</keyword>
<comment type="caution">
    <text evidence="5">The sequence shown here is derived from an EMBL/GenBank/DDBJ whole genome shotgun (WGS) entry which is preliminary data.</text>
</comment>
<feature type="domain" description="HTH lacI-type" evidence="4">
    <location>
        <begin position="5"/>
        <end position="59"/>
    </location>
</feature>
<dbReference type="PANTHER" id="PTHR30146:SF109">
    <property type="entry name" value="HTH-TYPE TRANSCRIPTIONAL REGULATOR GALS"/>
    <property type="match status" value="1"/>
</dbReference>
<dbReference type="Gene3D" id="1.10.260.40">
    <property type="entry name" value="lambda repressor-like DNA-binding domains"/>
    <property type="match status" value="1"/>
</dbReference>
<reference evidence="5 6" key="1">
    <citation type="submission" date="2013-08" db="EMBL/GenBank/DDBJ databases">
        <title>Genome sequencing of Cellulomonas carbonis T26.</title>
        <authorList>
            <person name="Chen F."/>
            <person name="Li Y."/>
            <person name="Wang G."/>
        </authorList>
    </citation>
    <scope>NUCLEOTIDE SEQUENCE [LARGE SCALE GENOMIC DNA]</scope>
    <source>
        <strain evidence="5 6">T26</strain>
    </source>
</reference>
<dbReference type="AlphaFoldDB" id="A0A0A0BXA9"/>
<dbReference type="GO" id="GO:0003700">
    <property type="term" value="F:DNA-binding transcription factor activity"/>
    <property type="evidence" value="ECO:0007669"/>
    <property type="project" value="TreeGrafter"/>
</dbReference>
<proteinExistence type="predicted"/>
<dbReference type="PANTHER" id="PTHR30146">
    <property type="entry name" value="LACI-RELATED TRANSCRIPTIONAL REPRESSOR"/>
    <property type="match status" value="1"/>
</dbReference>
<sequence>MDARPTLQSVAERAAVSRQTVSNVLNAPHLVRPETLERVRQVIEEVGYRPHSAARQMRTRRSRVIGLRLQPTVDGINGAVLDQFLHALTEHAQVRGYRVMLFTAPDDEGEIAQYGELLDTLELDAFVLTSTHHGDPRTRWLADHEVPFVTFGRPWDPPATDGRSHAWVDVDGATGTRAAVEHLQELGHRRIAFVGWPEGSDTGDDRRRGWRRAVLASGVAAHELAAWDVGVPDSVADGADAAATLLDGPEDAAPTAFVCASDSLALGVLAATRRDAADPSVAVVGFDDTPVARAVGLTSVAQPLTEAAVRALQLLLDQLGPSPRPATDDHHVLLSPSLAVRASSVPAP</sequence>
<keyword evidence="2" id="KW-0238">DNA-binding</keyword>
<dbReference type="Pfam" id="PF13377">
    <property type="entry name" value="Peripla_BP_3"/>
    <property type="match status" value="1"/>
</dbReference>
<dbReference type="InterPro" id="IPR046335">
    <property type="entry name" value="LacI/GalR-like_sensor"/>
</dbReference>
<protein>
    <submittedName>
        <fullName evidence="5">Transcriptional regulator</fullName>
    </submittedName>
</protein>
<reference evidence="5 6" key="2">
    <citation type="journal article" date="2015" name="Stand. Genomic Sci.">
        <title>Draft genome sequence of Cellulomonas carbonis T26(T) and comparative analysis of six Cellulomonas genomes.</title>
        <authorList>
            <person name="Zhuang W."/>
            <person name="Zhang S."/>
            <person name="Xia X."/>
            <person name="Wang G."/>
        </authorList>
    </citation>
    <scope>NUCLEOTIDE SEQUENCE [LARGE SCALE GENOMIC DNA]</scope>
    <source>
        <strain evidence="5 6">T26</strain>
    </source>
</reference>
<evidence type="ECO:0000256" key="1">
    <source>
        <dbReference type="ARBA" id="ARBA00023015"/>
    </source>
</evidence>
<accession>A0A0A0BXA9</accession>
<dbReference type="EMBL" id="AXCY01000003">
    <property type="protein sequence ID" value="KGM12561.1"/>
    <property type="molecule type" value="Genomic_DNA"/>
</dbReference>
<dbReference type="SUPFAM" id="SSF47413">
    <property type="entry name" value="lambda repressor-like DNA-binding domains"/>
    <property type="match status" value="1"/>
</dbReference>
<dbReference type="RefSeq" id="WP_043602404.1">
    <property type="nucleotide sequence ID" value="NZ_AXCY01000003.1"/>
</dbReference>
<dbReference type="InterPro" id="IPR028082">
    <property type="entry name" value="Peripla_BP_I"/>
</dbReference>
<dbReference type="GO" id="GO:0000976">
    <property type="term" value="F:transcription cis-regulatory region binding"/>
    <property type="evidence" value="ECO:0007669"/>
    <property type="project" value="TreeGrafter"/>
</dbReference>
<dbReference type="Gene3D" id="3.40.50.2300">
    <property type="match status" value="2"/>
</dbReference>
<dbReference type="InterPro" id="IPR010982">
    <property type="entry name" value="Lambda_DNA-bd_dom_sf"/>
</dbReference>
<evidence type="ECO:0000256" key="2">
    <source>
        <dbReference type="ARBA" id="ARBA00023125"/>
    </source>
</evidence>
<dbReference type="SMART" id="SM00354">
    <property type="entry name" value="HTH_LACI"/>
    <property type="match status" value="1"/>
</dbReference>
<evidence type="ECO:0000259" key="4">
    <source>
        <dbReference type="PROSITE" id="PS50932"/>
    </source>
</evidence>
<evidence type="ECO:0000313" key="6">
    <source>
        <dbReference type="Proteomes" id="UP000029839"/>
    </source>
</evidence>
<name>A0A0A0BXA9_9CELL</name>
<dbReference type="PROSITE" id="PS50932">
    <property type="entry name" value="HTH_LACI_2"/>
    <property type="match status" value="1"/>
</dbReference>
<dbReference type="Proteomes" id="UP000029839">
    <property type="component" value="Unassembled WGS sequence"/>
</dbReference>
<organism evidence="5 6">
    <name type="scientific">Cellulomonas carbonis T26</name>
    <dbReference type="NCBI Taxonomy" id="947969"/>
    <lineage>
        <taxon>Bacteria</taxon>
        <taxon>Bacillati</taxon>
        <taxon>Actinomycetota</taxon>
        <taxon>Actinomycetes</taxon>
        <taxon>Micrococcales</taxon>
        <taxon>Cellulomonadaceae</taxon>
        <taxon>Cellulomonas</taxon>
    </lineage>
</organism>
<dbReference type="Pfam" id="PF00356">
    <property type="entry name" value="LacI"/>
    <property type="match status" value="1"/>
</dbReference>
<dbReference type="InterPro" id="IPR000843">
    <property type="entry name" value="HTH_LacI"/>
</dbReference>
<evidence type="ECO:0000256" key="3">
    <source>
        <dbReference type="ARBA" id="ARBA00023163"/>
    </source>
</evidence>
<keyword evidence="1" id="KW-0805">Transcription regulation</keyword>